<evidence type="ECO:0000256" key="1">
    <source>
        <dbReference type="SAM" id="MobiDB-lite"/>
    </source>
</evidence>
<name>A0A6J4MKV4_9ACTN</name>
<protein>
    <submittedName>
        <fullName evidence="2">Putative secreted protein</fullName>
    </submittedName>
</protein>
<feature type="compositionally biased region" description="Basic residues" evidence="1">
    <location>
        <begin position="185"/>
        <end position="217"/>
    </location>
</feature>
<feature type="compositionally biased region" description="Basic residues" evidence="1">
    <location>
        <begin position="229"/>
        <end position="244"/>
    </location>
</feature>
<sequence length="319" mass="33877">GSPVPRHPCLRRPARRAGGRWARCSRRLGPRLRLVGSTVVHRSARDGAGAAGGSHGPAGAPPERPPPDARPGQEASLAGVPGSAGAGPRGGHRRQPVPPRRRGTARRRAGRAAVPPGRLRHGLQRLLRTGKEEPGPLPAPRRRSAQHPRATASVGGPGTPVRGGRLDRPHQPAAHPDGRGGADRLHRRRRPSPRLRRPRRGDRPCGGRRHRPLRGRQPRPLPAGAGPLRRGRSRPRPGRPHPRRPAAAARQGGPGDQLRPRPEPRQRSPPAPGRLPSRRGRIGVAARLGRRGDLAVRSVPGGVPARGDAPHAGVPLGCL</sequence>
<feature type="compositionally biased region" description="Basic residues" evidence="1">
    <location>
        <begin position="90"/>
        <end position="110"/>
    </location>
</feature>
<feature type="non-terminal residue" evidence="2">
    <location>
        <position position="1"/>
    </location>
</feature>
<evidence type="ECO:0000313" key="2">
    <source>
        <dbReference type="EMBL" id="CAA9358030.1"/>
    </source>
</evidence>
<accession>A0A6J4MKV4</accession>
<feature type="region of interest" description="Disordered" evidence="1">
    <location>
        <begin position="1"/>
        <end position="20"/>
    </location>
</feature>
<reference evidence="2" key="1">
    <citation type="submission" date="2020-02" db="EMBL/GenBank/DDBJ databases">
        <authorList>
            <person name="Meier V. D."/>
        </authorList>
    </citation>
    <scope>NUCLEOTIDE SEQUENCE</scope>
    <source>
        <strain evidence="2">AVDCRST_MAG34</strain>
    </source>
</reference>
<feature type="region of interest" description="Disordered" evidence="1">
    <location>
        <begin position="39"/>
        <end position="284"/>
    </location>
</feature>
<dbReference type="EMBL" id="CADCUI010000057">
    <property type="protein sequence ID" value="CAA9358030.1"/>
    <property type="molecule type" value="Genomic_DNA"/>
</dbReference>
<feature type="compositionally biased region" description="Basic and acidic residues" evidence="1">
    <location>
        <begin position="164"/>
        <end position="184"/>
    </location>
</feature>
<proteinExistence type="predicted"/>
<organism evidence="2">
    <name type="scientific">uncultured Nocardioidaceae bacterium</name>
    <dbReference type="NCBI Taxonomy" id="253824"/>
    <lineage>
        <taxon>Bacteria</taxon>
        <taxon>Bacillati</taxon>
        <taxon>Actinomycetota</taxon>
        <taxon>Actinomycetes</taxon>
        <taxon>Propionibacteriales</taxon>
        <taxon>Nocardioidaceae</taxon>
        <taxon>environmental samples</taxon>
    </lineage>
</organism>
<feature type="region of interest" description="Disordered" evidence="1">
    <location>
        <begin position="297"/>
        <end position="319"/>
    </location>
</feature>
<feature type="non-terminal residue" evidence="2">
    <location>
        <position position="319"/>
    </location>
</feature>
<dbReference type="AlphaFoldDB" id="A0A6J4MKV4"/>
<gene>
    <name evidence="2" type="ORF">AVDCRST_MAG34-2237</name>
</gene>
<feature type="compositionally biased region" description="Basic residues" evidence="1">
    <location>
        <begin position="8"/>
        <end position="20"/>
    </location>
</feature>